<comment type="function">
    <text evidence="13">Acts as a processive, ATP-dependent zinc metallopeptidase for both cytoplasmic and membrane proteins. Plays a role in the quality control of integral membrane proteins.</text>
</comment>
<dbReference type="PROSITE" id="PS00674">
    <property type="entry name" value="AAA"/>
    <property type="match status" value="1"/>
</dbReference>
<dbReference type="InterPro" id="IPR005936">
    <property type="entry name" value="FtsH"/>
</dbReference>
<dbReference type="InterPro" id="IPR003960">
    <property type="entry name" value="ATPase_AAA_CS"/>
</dbReference>
<evidence type="ECO:0000313" key="17">
    <source>
        <dbReference type="Proteomes" id="UP001320170"/>
    </source>
</evidence>
<dbReference type="CDD" id="cd19501">
    <property type="entry name" value="RecA-like_FtsH"/>
    <property type="match status" value="1"/>
</dbReference>
<accession>A0ABS8X2L7</accession>
<proteinExistence type="inferred from homology"/>
<dbReference type="Pfam" id="PF01434">
    <property type="entry name" value="Peptidase_M41"/>
    <property type="match status" value="1"/>
</dbReference>
<dbReference type="PANTHER" id="PTHR23076">
    <property type="entry name" value="METALLOPROTEASE M41 FTSH"/>
    <property type="match status" value="1"/>
</dbReference>
<keyword evidence="11 13" id="KW-0482">Metalloprotease</keyword>
<gene>
    <name evidence="13 16" type="primary">ftsH</name>
    <name evidence="16" type="ORF">LXO92_06830</name>
</gene>
<evidence type="ECO:0000256" key="5">
    <source>
        <dbReference type="ARBA" id="ARBA00022723"/>
    </source>
</evidence>
<feature type="transmembrane region" description="Helical" evidence="13">
    <location>
        <begin position="119"/>
        <end position="140"/>
    </location>
</feature>
<dbReference type="HAMAP" id="MF_01458">
    <property type="entry name" value="FtsH"/>
    <property type="match status" value="1"/>
</dbReference>
<keyword evidence="8 13" id="KW-0862">Zinc</keyword>
<dbReference type="EC" id="3.4.24.-" evidence="13"/>
<sequence length="615" mass="68430">MENKQWQFSLWYFLIIFWIIILFQNFFFAAHPVNIAYSDFIKLLKADKLNNVLLAESYITADVKTEGLSGLLTEDKFNEIKEYGGKNPQVTTVRINDPSLISTLEAAKVKFNGQAENKWLTLILSWIIPALLFFALWSFLLRRMGSTAGGVLDVGKSKAKIYMEKETHVSFQDVAGVDEAKAELMEVVEFLKNPQHYTRIGAHIPKGVLLVGPPGTGKTLLARAVAGEAGVPFFSINGSEFVEMFVGVGAARVRDLFTNARETAPTIIFIDELDALGRARGAYPIGGGHDEKEQTLNQLLSEMDGFDPSEGLILLAATNRPEILDPALLRAGRFDRHILVDRPDKKGRIEILNVHLKKIQQGPDIDPEKIAALTPGFSGADLANLVNEAALLATRHNADSVSMDDFTNAIERMVAGLEKKNRLLNPEERKAVAYHEMGHTLIALSLPNVDQVHKVSIIPRGIGSLGYTIQRPTEDRYLMTEEELKNKMMVLLGGRAAEFVVFGRFSTGAADDLAKATDIARNMVMRYGMDKELGPVTYQKENSPFLEAPIMHHEREFSEETACEIDAAVRKIIQTAFDDAVDIIKKRIKILEKGAQLLLKKETLNEEDLIALNIK</sequence>
<keyword evidence="12 13" id="KW-0472">Membrane</keyword>
<dbReference type="PANTHER" id="PTHR23076:SF113">
    <property type="entry name" value="ATP-DEPENDENT ZINC METALLOPROTEASE FTSH 1, CHLOROPLASTIC-RELATED"/>
    <property type="match status" value="1"/>
</dbReference>
<comment type="subunit">
    <text evidence="13">Homohexamer.</text>
</comment>
<dbReference type="Gene3D" id="3.40.50.300">
    <property type="entry name" value="P-loop containing nucleotide triphosphate hydrolases"/>
    <property type="match status" value="1"/>
</dbReference>
<feature type="binding site" evidence="13">
    <location>
        <position position="439"/>
    </location>
    <ligand>
        <name>Zn(2+)</name>
        <dbReference type="ChEBI" id="CHEBI:29105"/>
        <note>catalytic</note>
    </ligand>
</feature>
<keyword evidence="7 13" id="KW-0378">Hydrolase</keyword>
<feature type="binding site" evidence="13">
    <location>
        <begin position="212"/>
        <end position="219"/>
    </location>
    <ligand>
        <name>ATP</name>
        <dbReference type="ChEBI" id="CHEBI:30616"/>
    </ligand>
</feature>
<dbReference type="InterPro" id="IPR003959">
    <property type="entry name" value="ATPase_AAA_core"/>
</dbReference>
<comment type="cofactor">
    <cofactor evidence="13">
        <name>Zn(2+)</name>
        <dbReference type="ChEBI" id="CHEBI:29105"/>
    </cofactor>
    <text evidence="13">Binds 1 zinc ion per subunit.</text>
</comment>
<reference evidence="16 17" key="1">
    <citation type="journal article" date="2024" name="Pathogens">
        <title>Characterization of a Novel Species of Legionella Isolated from a Healthcare Facility: Legionella resiliens sp. nov.</title>
        <authorList>
            <person name="Cristino S."/>
            <person name="Pascale M.R."/>
            <person name="Marino F."/>
            <person name="Derelitto C."/>
            <person name="Salaris S."/>
            <person name="Orsini M."/>
            <person name="Squarzoni S."/>
            <person name="Grottola A."/>
            <person name="Girolamini L."/>
        </authorList>
    </citation>
    <scope>NUCLEOTIDE SEQUENCE [LARGE SCALE GENOMIC DNA]</scope>
    <source>
        <strain evidence="16 17">8cVS16</strain>
    </source>
</reference>
<keyword evidence="6 13" id="KW-0547">Nucleotide-binding</keyword>
<evidence type="ECO:0000256" key="7">
    <source>
        <dbReference type="ARBA" id="ARBA00022801"/>
    </source>
</evidence>
<feature type="active site" evidence="13">
    <location>
        <position position="436"/>
    </location>
</feature>
<dbReference type="EMBL" id="JAJTND010000004">
    <property type="protein sequence ID" value="MCE3532086.1"/>
    <property type="molecule type" value="Genomic_DNA"/>
</dbReference>
<keyword evidence="9 13" id="KW-0067">ATP-binding</keyword>
<dbReference type="Gene3D" id="3.30.720.210">
    <property type="match status" value="1"/>
</dbReference>
<dbReference type="Gene3D" id="1.10.8.60">
    <property type="match status" value="1"/>
</dbReference>
<evidence type="ECO:0000256" key="6">
    <source>
        <dbReference type="ARBA" id="ARBA00022741"/>
    </source>
</evidence>
<dbReference type="InterPro" id="IPR037219">
    <property type="entry name" value="Peptidase_M41-like"/>
</dbReference>
<dbReference type="GO" id="GO:0008237">
    <property type="term" value="F:metallopeptidase activity"/>
    <property type="evidence" value="ECO:0007669"/>
    <property type="project" value="UniProtKB-KW"/>
</dbReference>
<dbReference type="InterPro" id="IPR027417">
    <property type="entry name" value="P-loop_NTPase"/>
</dbReference>
<evidence type="ECO:0000256" key="11">
    <source>
        <dbReference type="ARBA" id="ARBA00023049"/>
    </source>
</evidence>
<dbReference type="SUPFAM" id="SSF140990">
    <property type="entry name" value="FtsH protease domain-like"/>
    <property type="match status" value="1"/>
</dbReference>
<feature type="binding site" evidence="13">
    <location>
        <position position="512"/>
    </location>
    <ligand>
        <name>Zn(2+)</name>
        <dbReference type="ChEBI" id="CHEBI:29105"/>
        <note>catalytic</note>
    </ligand>
</feature>
<feature type="domain" description="AAA+ ATPase" evidence="15">
    <location>
        <begin position="204"/>
        <end position="344"/>
    </location>
</feature>
<dbReference type="SMART" id="SM00382">
    <property type="entry name" value="AAA"/>
    <property type="match status" value="1"/>
</dbReference>
<dbReference type="Pfam" id="PF06480">
    <property type="entry name" value="FtsH_ext"/>
    <property type="match status" value="1"/>
</dbReference>
<keyword evidence="13" id="KW-1003">Cell membrane</keyword>
<comment type="subcellular location">
    <subcellularLocation>
        <location evidence="13">Cell membrane</location>
        <topology evidence="13">Multi-pass membrane protein</topology>
        <orientation evidence="13">Cytoplasmic side</orientation>
    </subcellularLocation>
    <subcellularLocation>
        <location evidence="1">Membrane</location>
    </subcellularLocation>
</comment>
<evidence type="ECO:0000256" key="4">
    <source>
        <dbReference type="ARBA" id="ARBA00022692"/>
    </source>
</evidence>
<evidence type="ECO:0000259" key="15">
    <source>
        <dbReference type="SMART" id="SM00382"/>
    </source>
</evidence>
<keyword evidence="10 13" id="KW-1133">Transmembrane helix</keyword>
<dbReference type="NCBIfam" id="TIGR01241">
    <property type="entry name" value="FtsH_fam"/>
    <property type="match status" value="1"/>
</dbReference>
<evidence type="ECO:0000256" key="3">
    <source>
        <dbReference type="ARBA" id="ARBA00022670"/>
    </source>
</evidence>
<feature type="transmembrane region" description="Helical" evidence="13">
    <location>
        <begin position="12"/>
        <end position="30"/>
    </location>
</feature>
<evidence type="ECO:0000256" key="9">
    <source>
        <dbReference type="ARBA" id="ARBA00022840"/>
    </source>
</evidence>
<dbReference type="SUPFAM" id="SSF52540">
    <property type="entry name" value="P-loop containing nucleoside triphosphate hydrolases"/>
    <property type="match status" value="1"/>
</dbReference>
<protein>
    <recommendedName>
        <fullName evidence="13">ATP-dependent zinc metalloprotease FtsH</fullName>
        <ecNumber evidence="13">3.4.24.-</ecNumber>
    </recommendedName>
</protein>
<comment type="caution">
    <text evidence="16">The sequence shown here is derived from an EMBL/GenBank/DDBJ whole genome shotgun (WGS) entry which is preliminary data.</text>
</comment>
<name>A0ABS8X2L7_9GAMM</name>
<feature type="binding site" evidence="13">
    <location>
        <position position="435"/>
    </location>
    <ligand>
        <name>Zn(2+)</name>
        <dbReference type="ChEBI" id="CHEBI:29105"/>
        <note>catalytic</note>
    </ligand>
</feature>
<evidence type="ECO:0000256" key="12">
    <source>
        <dbReference type="ARBA" id="ARBA00023136"/>
    </source>
</evidence>
<keyword evidence="3 13" id="KW-0645">Protease</keyword>
<dbReference type="Pfam" id="PF00004">
    <property type="entry name" value="AAA"/>
    <property type="match status" value="1"/>
</dbReference>
<evidence type="ECO:0000313" key="16">
    <source>
        <dbReference type="EMBL" id="MCE3532086.1"/>
    </source>
</evidence>
<comment type="similarity">
    <text evidence="2 13">In the C-terminal section; belongs to the peptidase M41 family.</text>
</comment>
<evidence type="ECO:0000256" key="10">
    <source>
        <dbReference type="ARBA" id="ARBA00022989"/>
    </source>
</evidence>
<evidence type="ECO:0000256" key="13">
    <source>
        <dbReference type="HAMAP-Rule" id="MF_01458"/>
    </source>
</evidence>
<keyword evidence="4 13" id="KW-0812">Transmembrane</keyword>
<dbReference type="InterPro" id="IPR041569">
    <property type="entry name" value="AAA_lid_3"/>
</dbReference>
<dbReference type="Gene3D" id="1.20.58.760">
    <property type="entry name" value="Peptidase M41"/>
    <property type="match status" value="1"/>
</dbReference>
<dbReference type="InterPro" id="IPR000642">
    <property type="entry name" value="Peptidase_M41"/>
</dbReference>
<dbReference type="InterPro" id="IPR003593">
    <property type="entry name" value="AAA+_ATPase"/>
</dbReference>
<dbReference type="RefSeq" id="WP_232890666.1">
    <property type="nucleotide sequence ID" value="NZ_JAJSPM010000005.1"/>
</dbReference>
<comment type="similarity">
    <text evidence="14">Belongs to the AAA ATPase family.</text>
</comment>
<evidence type="ECO:0000256" key="14">
    <source>
        <dbReference type="RuleBase" id="RU003651"/>
    </source>
</evidence>
<organism evidence="16 17">
    <name type="scientific">Legionella resiliens</name>
    <dbReference type="NCBI Taxonomy" id="2905958"/>
    <lineage>
        <taxon>Bacteria</taxon>
        <taxon>Pseudomonadati</taxon>
        <taxon>Pseudomonadota</taxon>
        <taxon>Gammaproteobacteria</taxon>
        <taxon>Legionellales</taxon>
        <taxon>Legionellaceae</taxon>
        <taxon>Legionella</taxon>
    </lineage>
</organism>
<dbReference type="Proteomes" id="UP001320170">
    <property type="component" value="Unassembled WGS sequence"/>
</dbReference>
<evidence type="ECO:0000256" key="2">
    <source>
        <dbReference type="ARBA" id="ARBA00010044"/>
    </source>
</evidence>
<evidence type="ECO:0000256" key="8">
    <source>
        <dbReference type="ARBA" id="ARBA00022833"/>
    </source>
</evidence>
<comment type="similarity">
    <text evidence="13">In the central section; belongs to the AAA ATPase family.</text>
</comment>
<keyword evidence="17" id="KW-1185">Reference proteome</keyword>
<keyword evidence="5 13" id="KW-0479">Metal-binding</keyword>
<evidence type="ECO:0000256" key="1">
    <source>
        <dbReference type="ARBA" id="ARBA00004370"/>
    </source>
</evidence>
<dbReference type="Pfam" id="PF17862">
    <property type="entry name" value="AAA_lid_3"/>
    <property type="match status" value="1"/>
</dbReference>
<dbReference type="InterPro" id="IPR011546">
    <property type="entry name" value="Pept_M41_FtsH_extracell"/>
</dbReference>